<evidence type="ECO:0000313" key="2">
    <source>
        <dbReference type="EMBL" id="KAJ2862570.1"/>
    </source>
</evidence>
<dbReference type="EMBL" id="JANBUY010000161">
    <property type="protein sequence ID" value="KAJ2862570.1"/>
    <property type="molecule type" value="Genomic_DNA"/>
</dbReference>
<evidence type="ECO:0000313" key="3">
    <source>
        <dbReference type="Proteomes" id="UP001140074"/>
    </source>
</evidence>
<organism evidence="2 3">
    <name type="scientific">Coemansia aciculifera</name>
    <dbReference type="NCBI Taxonomy" id="417176"/>
    <lineage>
        <taxon>Eukaryota</taxon>
        <taxon>Fungi</taxon>
        <taxon>Fungi incertae sedis</taxon>
        <taxon>Zoopagomycota</taxon>
        <taxon>Kickxellomycotina</taxon>
        <taxon>Kickxellomycetes</taxon>
        <taxon>Kickxellales</taxon>
        <taxon>Kickxellaceae</taxon>
        <taxon>Coemansia</taxon>
    </lineage>
</organism>
<evidence type="ECO:0000256" key="1">
    <source>
        <dbReference type="SAM" id="SignalP"/>
    </source>
</evidence>
<dbReference type="AlphaFoldDB" id="A0A9W8IFS1"/>
<feature type="signal peptide" evidence="1">
    <location>
        <begin position="1"/>
        <end position="19"/>
    </location>
</feature>
<keyword evidence="3" id="KW-1185">Reference proteome</keyword>
<reference evidence="2" key="1">
    <citation type="submission" date="2022-07" db="EMBL/GenBank/DDBJ databases">
        <title>Phylogenomic reconstructions and comparative analyses of Kickxellomycotina fungi.</title>
        <authorList>
            <person name="Reynolds N.K."/>
            <person name="Stajich J.E."/>
            <person name="Barry K."/>
            <person name="Grigoriev I.V."/>
            <person name="Crous P."/>
            <person name="Smith M.E."/>
        </authorList>
    </citation>
    <scope>NUCLEOTIDE SEQUENCE</scope>
    <source>
        <strain evidence="2">RSA 476</strain>
    </source>
</reference>
<dbReference type="Proteomes" id="UP001140074">
    <property type="component" value="Unassembled WGS sequence"/>
</dbReference>
<name>A0A9W8IFS1_9FUNG</name>
<comment type="caution">
    <text evidence="2">The sequence shown here is derived from an EMBL/GenBank/DDBJ whole genome shotgun (WGS) entry which is preliminary data.</text>
</comment>
<feature type="chain" id="PRO_5040813598" evidence="1">
    <location>
        <begin position="20"/>
        <end position="93"/>
    </location>
</feature>
<protein>
    <submittedName>
        <fullName evidence="2">Uncharacterized protein</fullName>
    </submittedName>
</protein>
<accession>A0A9W8IFS1</accession>
<gene>
    <name evidence="2" type="ORF">GGH94_004190</name>
</gene>
<sequence length="93" mass="10080">MKLSKTIMALASLGLAAFAHQGCDIDTAINTLLSEATIGHISEAILRSLQHDIKNAIQDVENTTPQHIADTIVDRYRVLRGILLHAGINLPLI</sequence>
<proteinExistence type="predicted"/>
<keyword evidence="1" id="KW-0732">Signal</keyword>